<dbReference type="EMBL" id="MRZV01000515">
    <property type="protein sequence ID" value="PIK48572.1"/>
    <property type="molecule type" value="Genomic_DNA"/>
</dbReference>
<comment type="subcellular location">
    <subcellularLocation>
        <location evidence="1 9">Golgi apparatus membrane</location>
        <topology evidence="1 9">Single-pass type II membrane protein</topology>
    </subcellularLocation>
</comment>
<keyword evidence="11" id="KW-1185">Reference proteome</keyword>
<evidence type="ECO:0000256" key="7">
    <source>
        <dbReference type="ARBA" id="ARBA00023136"/>
    </source>
</evidence>
<dbReference type="AlphaFoldDB" id="A0A2G8KKN8"/>
<keyword evidence="6 9" id="KW-0333">Golgi apparatus</keyword>
<evidence type="ECO:0000313" key="11">
    <source>
        <dbReference type="Proteomes" id="UP000230750"/>
    </source>
</evidence>
<evidence type="ECO:0000256" key="6">
    <source>
        <dbReference type="ARBA" id="ARBA00023034"/>
    </source>
</evidence>
<dbReference type="GO" id="GO:0000139">
    <property type="term" value="C:Golgi membrane"/>
    <property type="evidence" value="ECO:0007669"/>
    <property type="project" value="UniProtKB-SubCell"/>
</dbReference>
<dbReference type="Pfam" id="PF03567">
    <property type="entry name" value="Sulfotransfer_2"/>
    <property type="match status" value="1"/>
</dbReference>
<feature type="transmembrane region" description="Helical" evidence="9">
    <location>
        <begin position="7"/>
        <end position="26"/>
    </location>
</feature>
<dbReference type="Proteomes" id="UP000230750">
    <property type="component" value="Unassembled WGS sequence"/>
</dbReference>
<dbReference type="InterPro" id="IPR005331">
    <property type="entry name" value="Sulfotransferase"/>
</dbReference>
<evidence type="ECO:0000313" key="10">
    <source>
        <dbReference type="EMBL" id="PIK48572.1"/>
    </source>
</evidence>
<keyword evidence="8 9" id="KW-0325">Glycoprotein</keyword>
<dbReference type="OrthoDB" id="2019940at2759"/>
<dbReference type="STRING" id="307972.A0A2G8KKN8"/>
<evidence type="ECO:0000256" key="5">
    <source>
        <dbReference type="ARBA" id="ARBA00022989"/>
    </source>
</evidence>
<accession>A0A2G8KKN8</accession>
<dbReference type="GO" id="GO:0008146">
    <property type="term" value="F:sulfotransferase activity"/>
    <property type="evidence" value="ECO:0007669"/>
    <property type="project" value="InterPro"/>
</dbReference>
<reference evidence="10 11" key="1">
    <citation type="journal article" date="2017" name="PLoS Biol.">
        <title>The sea cucumber genome provides insights into morphological evolution and visceral regeneration.</title>
        <authorList>
            <person name="Zhang X."/>
            <person name="Sun L."/>
            <person name="Yuan J."/>
            <person name="Sun Y."/>
            <person name="Gao Y."/>
            <person name="Zhang L."/>
            <person name="Li S."/>
            <person name="Dai H."/>
            <person name="Hamel J.F."/>
            <person name="Liu C."/>
            <person name="Yu Y."/>
            <person name="Liu S."/>
            <person name="Lin W."/>
            <person name="Guo K."/>
            <person name="Jin S."/>
            <person name="Xu P."/>
            <person name="Storey K.B."/>
            <person name="Huan P."/>
            <person name="Zhang T."/>
            <person name="Zhou Y."/>
            <person name="Zhang J."/>
            <person name="Lin C."/>
            <person name="Li X."/>
            <person name="Xing L."/>
            <person name="Huo D."/>
            <person name="Sun M."/>
            <person name="Wang L."/>
            <person name="Mercier A."/>
            <person name="Li F."/>
            <person name="Yang H."/>
            <person name="Xiang J."/>
        </authorList>
    </citation>
    <scope>NUCLEOTIDE SEQUENCE [LARGE SCALE GENOMIC DNA]</scope>
    <source>
        <strain evidence="10">Shaxun</strain>
        <tissue evidence="10">Muscle</tissue>
    </source>
</reference>
<keyword evidence="9" id="KW-0119">Carbohydrate metabolism</keyword>
<evidence type="ECO:0000256" key="2">
    <source>
        <dbReference type="ARBA" id="ARBA00006339"/>
    </source>
</evidence>
<name>A0A2G8KKN8_STIJA</name>
<comment type="similarity">
    <text evidence="2 9">Belongs to the sulfotransferase 2 family.</text>
</comment>
<organism evidence="10 11">
    <name type="scientific">Stichopus japonicus</name>
    <name type="common">Sea cucumber</name>
    <dbReference type="NCBI Taxonomy" id="307972"/>
    <lineage>
        <taxon>Eukaryota</taxon>
        <taxon>Metazoa</taxon>
        <taxon>Echinodermata</taxon>
        <taxon>Eleutherozoa</taxon>
        <taxon>Echinozoa</taxon>
        <taxon>Holothuroidea</taxon>
        <taxon>Aspidochirotacea</taxon>
        <taxon>Aspidochirotida</taxon>
        <taxon>Stichopodidae</taxon>
        <taxon>Apostichopus</taxon>
    </lineage>
</organism>
<gene>
    <name evidence="10" type="ORF">BSL78_14560</name>
</gene>
<comment type="caution">
    <text evidence="10">The sequence shown here is derived from an EMBL/GenBank/DDBJ whole genome shotgun (WGS) entry which is preliminary data.</text>
</comment>
<keyword evidence="3 9" id="KW-0808">Transferase</keyword>
<dbReference type="PANTHER" id="PTHR12137:SF54">
    <property type="entry name" value="CARBOHYDRATE SULFOTRANSFERASE"/>
    <property type="match status" value="1"/>
</dbReference>
<keyword evidence="9" id="KW-0735">Signal-anchor</keyword>
<evidence type="ECO:0000256" key="9">
    <source>
        <dbReference type="RuleBase" id="RU364020"/>
    </source>
</evidence>
<protein>
    <recommendedName>
        <fullName evidence="9">Carbohydrate sulfotransferase</fullName>
        <ecNumber evidence="9">2.8.2.-</ecNumber>
    </recommendedName>
</protein>
<dbReference type="InterPro" id="IPR018011">
    <property type="entry name" value="Carb_sulfotrans_8-10"/>
</dbReference>
<dbReference type="PANTHER" id="PTHR12137">
    <property type="entry name" value="CARBOHYDRATE SULFOTRANSFERASE"/>
    <property type="match status" value="1"/>
</dbReference>
<evidence type="ECO:0000256" key="1">
    <source>
        <dbReference type="ARBA" id="ARBA00004323"/>
    </source>
</evidence>
<evidence type="ECO:0000256" key="8">
    <source>
        <dbReference type="ARBA" id="ARBA00023180"/>
    </source>
</evidence>
<evidence type="ECO:0000256" key="4">
    <source>
        <dbReference type="ARBA" id="ARBA00022692"/>
    </source>
</evidence>
<proteinExistence type="inferred from homology"/>
<keyword evidence="5 9" id="KW-1133">Transmembrane helix</keyword>
<dbReference type="GO" id="GO:0016051">
    <property type="term" value="P:carbohydrate biosynthetic process"/>
    <property type="evidence" value="ECO:0007669"/>
    <property type="project" value="InterPro"/>
</dbReference>
<dbReference type="EC" id="2.8.2.-" evidence="9"/>
<keyword evidence="7 9" id="KW-0472">Membrane</keyword>
<evidence type="ECO:0000256" key="3">
    <source>
        <dbReference type="ARBA" id="ARBA00022679"/>
    </source>
</evidence>
<keyword evidence="4 9" id="KW-0812">Transmembrane</keyword>
<sequence>MVVFTRNNCFILTCSSVCISLVLVYYSRSSIGSMAGYGMAMSAERIEEIEQAAFSMAEKWNSDRKTRISQVCNRIRNDIPQLDAKSNANKHIIVDRKHRIMYCPVPKAACTTWKGFFFQLRWGKEPDADIHTQERTSLIHLMDLDPIERETVMKNYTKFLIVRHPFTRILSAYRNKLEPNGSYETTHADVTKKYYWRKNIGANILEMYRGKKIAKKMIESPAKYDLTFREFVDYISNYKRKAKANDRHWKEVFEICFPLYIEYDFVAKVETLPQDTIYFLLSNGFSDHVTNYQGHATNSSSMRAFTQFYNNLPVESIEALYQRYKFDFQLFDYDPRSFN</sequence>